<proteinExistence type="predicted"/>
<dbReference type="RefSeq" id="WP_307682995.1">
    <property type="nucleotide sequence ID" value="NZ_JAUSQX010000001.1"/>
</dbReference>
<comment type="caution">
    <text evidence="1">The sequence shown here is derived from an EMBL/GenBank/DDBJ whole genome shotgun (WGS) entry which is preliminary data.</text>
</comment>
<accession>A0ABT9NHB6</accession>
<sequence>MTDKTKTPMLRSLEKSTLEIERHVATGGWDAPIRLFALAYAQKALELHPELAGELPADVQADAINDATTLFSIEQEGVPEVDSIEELVTRIVWPDNVDGASLSVERIVLPPGAETKLPKDPQEAEAAIADHPDRQDVRIVVSVLRSGESWCVIRMKDFDDPLKVLSGENLVPGIVEGLRLGFAEDAWQAE</sequence>
<evidence type="ECO:0000313" key="1">
    <source>
        <dbReference type="EMBL" id="MDP9806795.1"/>
    </source>
</evidence>
<name>A0ABT9NHB6_9ACTO</name>
<evidence type="ECO:0000313" key="2">
    <source>
        <dbReference type="Proteomes" id="UP001243212"/>
    </source>
</evidence>
<reference evidence="1 2" key="1">
    <citation type="submission" date="2023-07" db="EMBL/GenBank/DDBJ databases">
        <title>Sequencing the genomes of 1000 actinobacteria strains.</title>
        <authorList>
            <person name="Klenk H.-P."/>
        </authorList>
    </citation>
    <scope>NUCLEOTIDE SEQUENCE [LARGE SCALE GENOMIC DNA]</scope>
    <source>
        <strain evidence="1 2">DSM 17163</strain>
    </source>
</reference>
<dbReference type="NCBIfam" id="NF040618">
    <property type="entry name" value="PPA1309_fam"/>
    <property type="match status" value="1"/>
</dbReference>
<gene>
    <name evidence="1" type="ORF">J2S70_001377</name>
</gene>
<dbReference type="InterPro" id="IPR047681">
    <property type="entry name" value="PPA1309-like"/>
</dbReference>
<organism evidence="1 2">
    <name type="scientific">Trueperella bonasi</name>
    <dbReference type="NCBI Taxonomy" id="312286"/>
    <lineage>
        <taxon>Bacteria</taxon>
        <taxon>Bacillati</taxon>
        <taxon>Actinomycetota</taxon>
        <taxon>Actinomycetes</taxon>
        <taxon>Actinomycetales</taxon>
        <taxon>Actinomycetaceae</taxon>
        <taxon>Trueperella</taxon>
    </lineage>
</organism>
<protein>
    <submittedName>
        <fullName evidence="1">Uncharacterized protein</fullName>
    </submittedName>
</protein>
<keyword evidence="2" id="KW-1185">Reference proteome</keyword>
<dbReference type="EMBL" id="JAUSQX010000001">
    <property type="protein sequence ID" value="MDP9806795.1"/>
    <property type="molecule type" value="Genomic_DNA"/>
</dbReference>
<dbReference type="Proteomes" id="UP001243212">
    <property type="component" value="Unassembled WGS sequence"/>
</dbReference>